<evidence type="ECO:0000256" key="3">
    <source>
        <dbReference type="ARBA" id="ARBA00022475"/>
    </source>
</evidence>
<dbReference type="InterPro" id="IPR051539">
    <property type="entry name" value="T4SS-coupling_protein"/>
</dbReference>
<feature type="transmembrane region" description="Helical" evidence="8">
    <location>
        <begin position="66"/>
        <end position="86"/>
    </location>
</feature>
<keyword evidence="7 8" id="KW-0472">Membrane</keyword>
<name>A0AAE2RH42_AGRVI</name>
<gene>
    <name evidence="9" type="ORF">IEI95_029130</name>
</gene>
<comment type="subcellular location">
    <subcellularLocation>
        <location evidence="1">Cell membrane</location>
        <topology evidence="1">Multi-pass membrane protein</topology>
    </subcellularLocation>
</comment>
<protein>
    <submittedName>
        <fullName evidence="9">Type IV secretory system conjugative DNA transfer family protein</fullName>
    </submittedName>
</protein>
<dbReference type="SUPFAM" id="SSF52540">
    <property type="entry name" value="P-loop containing nucleoside triphosphate hydrolases"/>
    <property type="match status" value="1"/>
</dbReference>
<evidence type="ECO:0000313" key="10">
    <source>
        <dbReference type="Proteomes" id="UP000655037"/>
    </source>
</evidence>
<evidence type="ECO:0000256" key="7">
    <source>
        <dbReference type="ARBA" id="ARBA00023136"/>
    </source>
</evidence>
<keyword evidence="3" id="KW-1003">Cell membrane</keyword>
<evidence type="ECO:0000256" key="5">
    <source>
        <dbReference type="ARBA" id="ARBA00022971"/>
    </source>
</evidence>
<dbReference type="Pfam" id="PF02534">
    <property type="entry name" value="T4SS-DNA_transf"/>
    <property type="match status" value="1"/>
</dbReference>
<comment type="similarity">
    <text evidence="2">Belongs to the VirD4/TraG family.</text>
</comment>
<dbReference type="EMBL" id="JACXXJ020000006">
    <property type="protein sequence ID" value="MBF2718258.1"/>
    <property type="molecule type" value="Genomic_DNA"/>
</dbReference>
<dbReference type="GO" id="GO:0005886">
    <property type="term" value="C:plasma membrane"/>
    <property type="evidence" value="ECO:0007669"/>
    <property type="project" value="UniProtKB-SubCell"/>
</dbReference>
<dbReference type="InterPro" id="IPR027417">
    <property type="entry name" value="P-loop_NTPase"/>
</dbReference>
<dbReference type="AlphaFoldDB" id="A0AAE2RH42"/>
<dbReference type="InterPro" id="IPR003688">
    <property type="entry name" value="TraG/VirD4"/>
</dbReference>
<evidence type="ECO:0000313" key="9">
    <source>
        <dbReference type="EMBL" id="MBF2718258.1"/>
    </source>
</evidence>
<sequence length="345" mass="37321">MATKVIVSVGVAGLICTLIGASLIYGVILGVVYGDYRILSATGDNPLAPALQLWQYGGDSKVLQKVAAASFLIAGCGSAALLFQVLRVKKEPLGNAAFQNRAELQQGGWFGKKGHVFGLLGKKMLRVNGDGHYVIIGPTGAGKGVGFVIPNALCHIGSMLVFDLKGEIWEATAGYRKKTGNKVFRFGPGQEDTHHYNPLDFIRLEIGNRTTDIQNMASILIPEKGGDNAVWQGMAQQVAAGLISYVLESEHYAGRRHLGEINSLLNCGENLQILMKLIIEKEPGLSRFTTESFNFYIALSEKTAASALTDLQNALKPWKNERIVAATQFTDIDLKLNLQPISIYG</sequence>
<dbReference type="CDD" id="cd01127">
    <property type="entry name" value="TrwB_TraG_TraD_VirD4"/>
    <property type="match status" value="1"/>
</dbReference>
<evidence type="ECO:0000256" key="4">
    <source>
        <dbReference type="ARBA" id="ARBA00022692"/>
    </source>
</evidence>
<feature type="transmembrane region" description="Helical" evidence="8">
    <location>
        <begin position="7"/>
        <end position="33"/>
    </location>
</feature>
<dbReference type="Gene3D" id="1.10.8.80">
    <property type="entry name" value="Magnesium chelatase subunit I, C-Terminal domain"/>
    <property type="match status" value="1"/>
</dbReference>
<comment type="caution">
    <text evidence="9">The sequence shown here is derived from an EMBL/GenBank/DDBJ whole genome shotgun (WGS) entry which is preliminary data.</text>
</comment>
<evidence type="ECO:0000256" key="1">
    <source>
        <dbReference type="ARBA" id="ARBA00004651"/>
    </source>
</evidence>
<dbReference type="Proteomes" id="UP000655037">
    <property type="component" value="Unassembled WGS sequence"/>
</dbReference>
<dbReference type="PANTHER" id="PTHR37937">
    <property type="entry name" value="CONJUGATIVE TRANSFER: DNA TRANSPORT"/>
    <property type="match status" value="1"/>
</dbReference>
<evidence type="ECO:0000256" key="2">
    <source>
        <dbReference type="ARBA" id="ARBA00008806"/>
    </source>
</evidence>
<proteinExistence type="inferred from homology"/>
<accession>A0AAE2RH42</accession>
<dbReference type="PANTHER" id="PTHR37937:SF1">
    <property type="entry name" value="CONJUGATIVE TRANSFER: DNA TRANSPORT"/>
    <property type="match status" value="1"/>
</dbReference>
<evidence type="ECO:0000256" key="6">
    <source>
        <dbReference type="ARBA" id="ARBA00022989"/>
    </source>
</evidence>
<keyword evidence="4 8" id="KW-0812">Transmembrane</keyword>
<evidence type="ECO:0000256" key="8">
    <source>
        <dbReference type="SAM" id="Phobius"/>
    </source>
</evidence>
<keyword evidence="6 8" id="KW-1133">Transmembrane helix</keyword>
<organism evidence="9 10">
    <name type="scientific">Agrobacterium vitis</name>
    <name type="common">Rhizobium vitis</name>
    <dbReference type="NCBI Taxonomy" id="373"/>
    <lineage>
        <taxon>Bacteria</taxon>
        <taxon>Pseudomonadati</taxon>
        <taxon>Pseudomonadota</taxon>
        <taxon>Alphaproteobacteria</taxon>
        <taxon>Hyphomicrobiales</taxon>
        <taxon>Rhizobiaceae</taxon>
        <taxon>Rhizobium/Agrobacterium group</taxon>
        <taxon>Agrobacterium</taxon>
    </lineage>
</organism>
<reference evidence="9" key="1">
    <citation type="submission" date="2020-11" db="EMBL/GenBank/DDBJ databases">
        <title>Agrobacterium vitis strain K377 genome.</title>
        <authorList>
            <person name="Xi H."/>
        </authorList>
    </citation>
    <scope>NUCLEOTIDE SEQUENCE</scope>
    <source>
        <strain evidence="9">K377</strain>
    </source>
</reference>
<keyword evidence="5" id="KW-0184">Conjugation</keyword>
<dbReference type="RefSeq" id="WP_194417421.1">
    <property type="nucleotide sequence ID" value="NZ_JACXXJ020000006.1"/>
</dbReference>